<feature type="compositionally biased region" description="Polar residues" evidence="1">
    <location>
        <begin position="7"/>
        <end position="23"/>
    </location>
</feature>
<protein>
    <submittedName>
        <fullName evidence="2">MarR family transcriptional regulator</fullName>
    </submittedName>
</protein>
<accession>A0ABD5XTT1</accession>
<dbReference type="AlphaFoldDB" id="A0ABD5XTT1"/>
<feature type="region of interest" description="Disordered" evidence="1">
    <location>
        <begin position="1"/>
        <end position="27"/>
    </location>
</feature>
<proteinExistence type="predicted"/>
<evidence type="ECO:0000256" key="1">
    <source>
        <dbReference type="SAM" id="MobiDB-lite"/>
    </source>
</evidence>
<evidence type="ECO:0000313" key="3">
    <source>
        <dbReference type="Proteomes" id="UP001596368"/>
    </source>
</evidence>
<comment type="caution">
    <text evidence="2">The sequence shown here is derived from an EMBL/GenBank/DDBJ whole genome shotgun (WGS) entry which is preliminary data.</text>
</comment>
<dbReference type="InterPro" id="IPR036390">
    <property type="entry name" value="WH_DNA-bd_sf"/>
</dbReference>
<gene>
    <name evidence="2" type="ORF">ACFQRB_12395</name>
</gene>
<reference evidence="2 3" key="1">
    <citation type="journal article" date="2019" name="Int. J. Syst. Evol. Microbiol.">
        <title>The Global Catalogue of Microorganisms (GCM) 10K type strain sequencing project: providing services to taxonomists for standard genome sequencing and annotation.</title>
        <authorList>
            <consortium name="The Broad Institute Genomics Platform"/>
            <consortium name="The Broad Institute Genome Sequencing Center for Infectious Disease"/>
            <person name="Wu L."/>
            <person name="Ma J."/>
        </authorList>
    </citation>
    <scope>NUCLEOTIDE SEQUENCE [LARGE SCALE GENOMIC DNA]</scope>
    <source>
        <strain evidence="2 3">DT92</strain>
    </source>
</reference>
<dbReference type="Proteomes" id="UP001596368">
    <property type="component" value="Unassembled WGS sequence"/>
</dbReference>
<keyword evidence="3" id="KW-1185">Reference proteome</keyword>
<dbReference type="EMBL" id="JBHSZG010000001">
    <property type="protein sequence ID" value="MFC7137044.1"/>
    <property type="molecule type" value="Genomic_DNA"/>
</dbReference>
<dbReference type="SUPFAM" id="SSF46785">
    <property type="entry name" value="Winged helix' DNA-binding domain"/>
    <property type="match status" value="1"/>
</dbReference>
<name>A0ABD5XTT1_9EURY</name>
<organism evidence="2 3">
    <name type="scientific">Halobaculum litoreum</name>
    <dbReference type="NCBI Taxonomy" id="3031998"/>
    <lineage>
        <taxon>Archaea</taxon>
        <taxon>Methanobacteriati</taxon>
        <taxon>Methanobacteriota</taxon>
        <taxon>Stenosarchaea group</taxon>
        <taxon>Halobacteria</taxon>
        <taxon>Halobacteriales</taxon>
        <taxon>Haloferacaceae</taxon>
        <taxon>Halobaculum</taxon>
    </lineage>
</organism>
<evidence type="ECO:0000313" key="2">
    <source>
        <dbReference type="EMBL" id="MFC7137044.1"/>
    </source>
</evidence>
<sequence length="86" mass="9385">MCHDKMATTQADALDTNPETPMTQVPAAVDSPRAKLVYLYLATHGAVCEDDLCDGLSMKRISLYSILKTLREGGHVEKADGRYTLA</sequence>